<name>A0ABX8S826_9ACTN</name>
<evidence type="ECO:0000256" key="2">
    <source>
        <dbReference type="ARBA" id="ARBA00004739"/>
    </source>
</evidence>
<dbReference type="InterPro" id="IPR008219">
    <property type="entry name" value="PRODH_bac_arc"/>
</dbReference>
<comment type="cofactor">
    <cofactor evidence="1">
        <name>FAD</name>
        <dbReference type="ChEBI" id="CHEBI:57692"/>
    </cofactor>
</comment>
<sequence>MNPLRPVILAAARSPRVEQVVTRAPVSRDIVRRFVAGSTRAELLPVVRGLLATGRCVSVDFLGEDTTDRAQADATVAEYCALIDELATSIDDPVDSAPAGAPVRLEVSVKLSALGQALPVDGASIATDNAGQICVRAAAAGVWVTVDMEDHTTTDATLAAVTALRPDFPWLGAVLQAYLRRTEQDCRDLAGPGSRIRLCKGAYREPVAVAYHDRAEIDDSYRRCLEILFSGSGYPMVATHDPVLISEVTARKVREGGPANGYEHQMLFGIQEREQGRLIGQGIPVRVYVPYGDRWFSYFMRRIAERPANMAFFLRSLRSRS</sequence>
<evidence type="ECO:0000259" key="10">
    <source>
        <dbReference type="Pfam" id="PF01619"/>
    </source>
</evidence>
<evidence type="ECO:0000313" key="11">
    <source>
        <dbReference type="EMBL" id="QXQ13157.1"/>
    </source>
</evidence>
<evidence type="ECO:0000256" key="1">
    <source>
        <dbReference type="ARBA" id="ARBA00001974"/>
    </source>
</evidence>
<comment type="pathway">
    <text evidence="2">Amino-acid degradation; L-proline degradation into L-glutamate; L-glutamate from L-proline: step 1/2.</text>
</comment>
<dbReference type="PIRSF" id="PIRSF000196">
    <property type="entry name" value="Pro_dehydrog"/>
    <property type="match status" value="1"/>
</dbReference>
<dbReference type="PANTHER" id="PTHR13914:SF0">
    <property type="entry name" value="PROLINE DEHYDROGENASE 1, MITOCHONDRIAL"/>
    <property type="match status" value="1"/>
</dbReference>
<evidence type="ECO:0000256" key="7">
    <source>
        <dbReference type="ARBA" id="ARBA00023002"/>
    </source>
</evidence>
<keyword evidence="8" id="KW-0642">Proline metabolism</keyword>
<reference evidence="11" key="1">
    <citation type="submission" date="2021-07" db="EMBL/GenBank/DDBJ databases">
        <title>Candidatus Kaistella beijingensis sp. nov. isolated from a municipal wastewater treatment plant is involved in sludge foaming.</title>
        <authorList>
            <person name="Song Y."/>
            <person name="Liu S.-J."/>
        </authorList>
    </citation>
    <scope>NUCLEOTIDE SEQUENCE</scope>
    <source>
        <strain evidence="11">DSM 43998</strain>
    </source>
</reference>
<evidence type="ECO:0000256" key="3">
    <source>
        <dbReference type="ARBA" id="ARBA00012695"/>
    </source>
</evidence>
<gene>
    <name evidence="11" type="ORF">KV203_14880</name>
</gene>
<dbReference type="EC" id="1.5.5.2" evidence="3"/>
<keyword evidence="5" id="KW-0547">Nucleotide-binding</keyword>
<dbReference type="PANTHER" id="PTHR13914">
    <property type="entry name" value="PROLINE OXIDASE"/>
    <property type="match status" value="1"/>
</dbReference>
<dbReference type="SUPFAM" id="SSF51730">
    <property type="entry name" value="FAD-linked oxidoreductase"/>
    <property type="match status" value="1"/>
</dbReference>
<keyword evidence="6" id="KW-0274">FAD</keyword>
<comment type="catalytic activity">
    <reaction evidence="9">
        <text>L-proline + a quinone = (S)-1-pyrroline-5-carboxylate + a quinol + H(+)</text>
        <dbReference type="Rhea" id="RHEA:23784"/>
        <dbReference type="ChEBI" id="CHEBI:15378"/>
        <dbReference type="ChEBI" id="CHEBI:17388"/>
        <dbReference type="ChEBI" id="CHEBI:24646"/>
        <dbReference type="ChEBI" id="CHEBI:60039"/>
        <dbReference type="ChEBI" id="CHEBI:132124"/>
        <dbReference type="EC" id="1.5.5.2"/>
    </reaction>
</comment>
<dbReference type="Gene3D" id="3.20.20.220">
    <property type="match status" value="1"/>
</dbReference>
<dbReference type="EMBL" id="CP079105">
    <property type="protein sequence ID" value="QXQ13157.1"/>
    <property type="molecule type" value="Genomic_DNA"/>
</dbReference>
<dbReference type="Pfam" id="PF01619">
    <property type="entry name" value="Pro_dh"/>
    <property type="match status" value="1"/>
</dbReference>
<keyword evidence="7" id="KW-0560">Oxidoreductase</keyword>
<evidence type="ECO:0000256" key="6">
    <source>
        <dbReference type="ARBA" id="ARBA00022827"/>
    </source>
</evidence>
<keyword evidence="4" id="KW-0285">Flavoprotein</keyword>
<organism evidence="11 12">
    <name type="scientific">Skermania pinensis</name>
    <dbReference type="NCBI Taxonomy" id="39122"/>
    <lineage>
        <taxon>Bacteria</taxon>
        <taxon>Bacillati</taxon>
        <taxon>Actinomycetota</taxon>
        <taxon>Actinomycetes</taxon>
        <taxon>Mycobacteriales</taxon>
        <taxon>Gordoniaceae</taxon>
        <taxon>Skermania</taxon>
    </lineage>
</organism>
<evidence type="ECO:0000256" key="8">
    <source>
        <dbReference type="ARBA" id="ARBA00023062"/>
    </source>
</evidence>
<protein>
    <recommendedName>
        <fullName evidence="3">proline dehydrogenase</fullName>
        <ecNumber evidence="3">1.5.5.2</ecNumber>
    </recommendedName>
</protein>
<dbReference type="InterPro" id="IPR002872">
    <property type="entry name" value="Proline_DH_dom"/>
</dbReference>
<dbReference type="RefSeq" id="WP_066471270.1">
    <property type="nucleotide sequence ID" value="NZ_CBCRUZ010000008.1"/>
</dbReference>
<dbReference type="InterPro" id="IPR029041">
    <property type="entry name" value="FAD-linked_oxidoreductase-like"/>
</dbReference>
<dbReference type="InterPro" id="IPR015659">
    <property type="entry name" value="Proline_oxidase"/>
</dbReference>
<evidence type="ECO:0000256" key="5">
    <source>
        <dbReference type="ARBA" id="ARBA00022741"/>
    </source>
</evidence>
<keyword evidence="12" id="KW-1185">Reference proteome</keyword>
<evidence type="ECO:0000256" key="9">
    <source>
        <dbReference type="ARBA" id="ARBA00048779"/>
    </source>
</evidence>
<dbReference type="Proteomes" id="UP000887023">
    <property type="component" value="Chromosome"/>
</dbReference>
<evidence type="ECO:0000256" key="4">
    <source>
        <dbReference type="ARBA" id="ARBA00022630"/>
    </source>
</evidence>
<feature type="domain" description="Proline dehydrogenase" evidence="10">
    <location>
        <begin position="53"/>
        <end position="312"/>
    </location>
</feature>
<evidence type="ECO:0000313" key="12">
    <source>
        <dbReference type="Proteomes" id="UP000887023"/>
    </source>
</evidence>
<proteinExistence type="predicted"/>
<accession>A0ABX8S826</accession>